<keyword evidence="1" id="KW-1133">Transmembrane helix</keyword>
<feature type="transmembrane region" description="Helical" evidence="1">
    <location>
        <begin position="67"/>
        <end position="86"/>
    </location>
</feature>
<dbReference type="Proteomes" id="UP001589608">
    <property type="component" value="Unassembled WGS sequence"/>
</dbReference>
<keyword evidence="3" id="KW-1185">Reference proteome</keyword>
<reference evidence="2 3" key="1">
    <citation type="submission" date="2024-09" db="EMBL/GenBank/DDBJ databases">
        <authorList>
            <person name="Sun Q."/>
            <person name="Mori K."/>
        </authorList>
    </citation>
    <scope>NUCLEOTIDE SEQUENCE [LARGE SCALE GENOMIC DNA]</scope>
    <source>
        <strain evidence="2 3">JCM 3307</strain>
    </source>
</reference>
<keyword evidence="1" id="KW-0812">Transmembrane</keyword>
<accession>A0ABV5MN84</accession>
<dbReference type="RefSeq" id="WP_380031055.1">
    <property type="nucleotide sequence ID" value="NZ_JBHMCA010000077.1"/>
</dbReference>
<evidence type="ECO:0000313" key="2">
    <source>
        <dbReference type="EMBL" id="MFB9450319.1"/>
    </source>
</evidence>
<organism evidence="2 3">
    <name type="scientific">Dactylosporangium vinaceum</name>
    <dbReference type="NCBI Taxonomy" id="53362"/>
    <lineage>
        <taxon>Bacteria</taxon>
        <taxon>Bacillati</taxon>
        <taxon>Actinomycetota</taxon>
        <taxon>Actinomycetes</taxon>
        <taxon>Micromonosporales</taxon>
        <taxon>Micromonosporaceae</taxon>
        <taxon>Dactylosporangium</taxon>
    </lineage>
</organism>
<comment type="caution">
    <text evidence="2">The sequence shown here is derived from an EMBL/GenBank/DDBJ whole genome shotgun (WGS) entry which is preliminary data.</text>
</comment>
<feature type="transmembrane region" description="Helical" evidence="1">
    <location>
        <begin position="132"/>
        <end position="153"/>
    </location>
</feature>
<gene>
    <name evidence="2" type="ORF">ACFFTR_45180</name>
</gene>
<dbReference type="EMBL" id="JBHMCA010000077">
    <property type="protein sequence ID" value="MFB9450319.1"/>
    <property type="molecule type" value="Genomic_DNA"/>
</dbReference>
<evidence type="ECO:0000256" key="1">
    <source>
        <dbReference type="SAM" id="Phobius"/>
    </source>
</evidence>
<protein>
    <submittedName>
        <fullName evidence="2">Uncharacterized protein</fullName>
    </submittedName>
</protein>
<keyword evidence="1" id="KW-0472">Membrane</keyword>
<proteinExistence type="predicted"/>
<name>A0ABV5MN84_9ACTN</name>
<sequence length="164" mass="16448">MLDAISSICHMGNFVNATEPVRRIRGKFTGWPAEVPVGDTRPGQDNSMFAGRTDNSLKSLRTHGRPLCLAAVSATLITLLLTGAPVRAEGGDDGGMPIQVVVSANPEATTNPPNGGGGGGGNGGLAVTGLDVVLIAGVGVGLVAAGAAVLIATRRRNARAAART</sequence>
<evidence type="ECO:0000313" key="3">
    <source>
        <dbReference type="Proteomes" id="UP001589608"/>
    </source>
</evidence>